<organism evidence="6 7">
    <name type="scientific">Leuconostoc gasicomitatum</name>
    <dbReference type="NCBI Taxonomy" id="115778"/>
    <lineage>
        <taxon>Bacteria</taxon>
        <taxon>Bacillati</taxon>
        <taxon>Bacillota</taxon>
        <taxon>Bacilli</taxon>
        <taxon>Lactobacillales</taxon>
        <taxon>Lactobacillaceae</taxon>
        <taxon>Leuconostoc</taxon>
        <taxon>Leuconostoc gelidum group</taxon>
    </lineage>
</organism>
<dbReference type="Pfam" id="PF00849">
    <property type="entry name" value="PseudoU_synth_2"/>
    <property type="match status" value="1"/>
</dbReference>
<comment type="function">
    <text evidence="4">Responsible for synthesis of pseudouridine from uracil.</text>
</comment>
<dbReference type="Proteomes" id="UP000752647">
    <property type="component" value="Unassembled WGS sequence"/>
</dbReference>
<comment type="catalytic activity">
    <reaction evidence="1 4">
        <text>a uridine in RNA = a pseudouridine in RNA</text>
        <dbReference type="Rhea" id="RHEA:48348"/>
        <dbReference type="Rhea" id="RHEA-COMP:12068"/>
        <dbReference type="Rhea" id="RHEA-COMP:12069"/>
        <dbReference type="ChEBI" id="CHEBI:65314"/>
        <dbReference type="ChEBI" id="CHEBI:65315"/>
    </reaction>
</comment>
<dbReference type="EMBL" id="JAHBFI010000009">
    <property type="protein sequence ID" value="MBZ5962459.1"/>
    <property type="molecule type" value="Genomic_DNA"/>
</dbReference>
<dbReference type="GO" id="GO:0009982">
    <property type="term" value="F:pseudouridine synthase activity"/>
    <property type="evidence" value="ECO:0007669"/>
    <property type="project" value="InterPro"/>
</dbReference>
<evidence type="ECO:0000256" key="4">
    <source>
        <dbReference type="RuleBase" id="RU362028"/>
    </source>
</evidence>
<evidence type="ECO:0000259" key="5">
    <source>
        <dbReference type="Pfam" id="PF00849"/>
    </source>
</evidence>
<dbReference type="PANTHER" id="PTHR21600">
    <property type="entry name" value="MITOCHONDRIAL RNA PSEUDOURIDINE SYNTHASE"/>
    <property type="match status" value="1"/>
</dbReference>
<dbReference type="InterPro" id="IPR020103">
    <property type="entry name" value="PsdUridine_synth_cat_dom_sf"/>
</dbReference>
<name>A0A9Q3XT16_9LACO</name>
<dbReference type="InterPro" id="IPR006225">
    <property type="entry name" value="PsdUridine_synth_RluC/D"/>
</dbReference>
<comment type="caution">
    <text evidence="6">The sequence shown here is derived from an EMBL/GenBank/DDBJ whole genome shotgun (WGS) entry which is preliminary data.</text>
</comment>
<dbReference type="PANTHER" id="PTHR21600:SF87">
    <property type="entry name" value="RNA PSEUDOURIDYLATE SYNTHASE DOMAIN-CONTAINING PROTEIN 1"/>
    <property type="match status" value="1"/>
</dbReference>
<dbReference type="InterPro" id="IPR050188">
    <property type="entry name" value="RluA_PseudoU_synthase"/>
</dbReference>
<dbReference type="AlphaFoldDB" id="A0A9Q3XT16"/>
<sequence length="306" mass="34456">MATTWVHQFTITNQNAGQSVKQTLKMWLLPQRIRGALRIKKNYLVNGNEVPTSYELQVNDKLTLRFDQEDFRTSESHYPPNGMQRVGIVFESEDFVVVNKPAGMKMHPHTLTENDTLLNYLAADFSERHLVSAGVVARPYMVHRLDRETSGAVIVAKNPVVVPILNRMLADKDIKRTYLAWVNGKMTGNSGTINAPIGVDLDDDRKRMVNGIDEQLAITHWTQIHMVFQKTLLRVQLETGRMHQIRVHLAAIGHPIIGDSLYGSAVGTVRMMLHATSIELTIPFSGDTKMVSVPVPPDFPRQLSIQ</sequence>
<protein>
    <recommendedName>
        <fullName evidence="4">Pseudouridine synthase</fullName>
        <ecNumber evidence="4">5.4.99.-</ecNumber>
    </recommendedName>
</protein>
<dbReference type="SUPFAM" id="SSF55120">
    <property type="entry name" value="Pseudouridine synthase"/>
    <property type="match status" value="1"/>
</dbReference>
<dbReference type="InterPro" id="IPR006224">
    <property type="entry name" value="PsdUridine_synth_RluA-like_CS"/>
</dbReference>
<dbReference type="Gene3D" id="3.30.2350.10">
    <property type="entry name" value="Pseudouridine synthase"/>
    <property type="match status" value="1"/>
</dbReference>
<dbReference type="GO" id="GO:0003723">
    <property type="term" value="F:RNA binding"/>
    <property type="evidence" value="ECO:0007669"/>
    <property type="project" value="InterPro"/>
</dbReference>
<accession>A0A9Q3XT16</accession>
<dbReference type="EC" id="5.4.99.-" evidence="4"/>
<dbReference type="PROSITE" id="PS01129">
    <property type="entry name" value="PSI_RLU"/>
    <property type="match status" value="1"/>
</dbReference>
<feature type="active site" evidence="3">
    <location>
        <position position="146"/>
    </location>
</feature>
<evidence type="ECO:0000313" key="6">
    <source>
        <dbReference type="EMBL" id="MBZ5962459.1"/>
    </source>
</evidence>
<gene>
    <name evidence="6" type="ORF">KIJ12_04710</name>
</gene>
<evidence type="ECO:0000256" key="1">
    <source>
        <dbReference type="ARBA" id="ARBA00000073"/>
    </source>
</evidence>
<dbReference type="InterPro" id="IPR006145">
    <property type="entry name" value="PsdUridine_synth_RsuA/RluA"/>
</dbReference>
<dbReference type="CDD" id="cd02869">
    <property type="entry name" value="PseudoU_synth_RluA_like"/>
    <property type="match status" value="1"/>
</dbReference>
<dbReference type="RefSeq" id="WP_224144104.1">
    <property type="nucleotide sequence ID" value="NZ_CBCPIF010000003.1"/>
</dbReference>
<dbReference type="GO" id="GO:0140098">
    <property type="term" value="F:catalytic activity, acting on RNA"/>
    <property type="evidence" value="ECO:0007669"/>
    <property type="project" value="UniProtKB-ARBA"/>
</dbReference>
<evidence type="ECO:0000313" key="7">
    <source>
        <dbReference type="Proteomes" id="UP000752647"/>
    </source>
</evidence>
<dbReference type="NCBIfam" id="TIGR00005">
    <property type="entry name" value="rluA_subfam"/>
    <property type="match status" value="1"/>
</dbReference>
<dbReference type="GO" id="GO:0000455">
    <property type="term" value="P:enzyme-directed rRNA pseudouridine synthesis"/>
    <property type="evidence" value="ECO:0007669"/>
    <property type="project" value="TreeGrafter"/>
</dbReference>
<keyword evidence="4" id="KW-0413">Isomerase</keyword>
<feature type="domain" description="Pseudouridine synthase RsuA/RluA-like" evidence="5">
    <location>
        <begin position="94"/>
        <end position="251"/>
    </location>
</feature>
<proteinExistence type="inferred from homology"/>
<reference evidence="6" key="1">
    <citation type="submission" date="2021-05" db="EMBL/GenBank/DDBJ databases">
        <title>Pangenome of Leuconostoc gelidum warrants species status for Leuconostoc gelidum subsp. gasicomitatum.</title>
        <authorList>
            <person name="Johansson P."/>
            <person name="Sade E."/>
            <person name="Hultman J."/>
            <person name="Auvinen P."/>
            <person name="Bjorkroth J."/>
        </authorList>
    </citation>
    <scope>NUCLEOTIDE SEQUENCE</scope>
    <source>
        <strain evidence="6">A.21.4</strain>
    </source>
</reference>
<comment type="similarity">
    <text evidence="2 4">Belongs to the pseudouridine synthase RluA family.</text>
</comment>
<evidence type="ECO:0000256" key="3">
    <source>
        <dbReference type="PIRSR" id="PIRSR606225-1"/>
    </source>
</evidence>
<evidence type="ECO:0000256" key="2">
    <source>
        <dbReference type="ARBA" id="ARBA00010876"/>
    </source>
</evidence>